<dbReference type="InterPro" id="IPR001138">
    <property type="entry name" value="Zn2Cys6_DnaBD"/>
</dbReference>
<dbReference type="CDD" id="cd00067">
    <property type="entry name" value="GAL4"/>
    <property type="match status" value="1"/>
</dbReference>
<dbReference type="OrthoDB" id="3362851at2759"/>
<evidence type="ECO:0000256" key="2">
    <source>
        <dbReference type="ARBA" id="ARBA00023242"/>
    </source>
</evidence>
<dbReference type="PANTHER" id="PTHR31001:SF90">
    <property type="entry name" value="CENTROMERE DNA-BINDING PROTEIN COMPLEX CBF3 SUBUNIT B"/>
    <property type="match status" value="1"/>
</dbReference>
<dbReference type="PROSITE" id="PS00463">
    <property type="entry name" value="ZN2_CY6_FUNGAL_1"/>
    <property type="match status" value="1"/>
</dbReference>
<dbReference type="GeneID" id="28978826"/>
<keyword evidence="2" id="KW-0539">Nucleus</keyword>
<dbReference type="RefSeq" id="XP_018267720.1">
    <property type="nucleotide sequence ID" value="XM_018418379.1"/>
</dbReference>
<gene>
    <name evidence="5" type="ORF">RHOBADRAFT_56504</name>
</gene>
<dbReference type="GO" id="GO:0000981">
    <property type="term" value="F:DNA-binding transcription factor activity, RNA polymerase II-specific"/>
    <property type="evidence" value="ECO:0007669"/>
    <property type="project" value="InterPro"/>
</dbReference>
<organism evidence="5 6">
    <name type="scientific">Rhodotorula graminis (strain WP1)</name>
    <dbReference type="NCBI Taxonomy" id="578459"/>
    <lineage>
        <taxon>Eukaryota</taxon>
        <taxon>Fungi</taxon>
        <taxon>Dikarya</taxon>
        <taxon>Basidiomycota</taxon>
        <taxon>Pucciniomycotina</taxon>
        <taxon>Microbotryomycetes</taxon>
        <taxon>Sporidiobolales</taxon>
        <taxon>Sporidiobolaceae</taxon>
        <taxon>Rhodotorula</taxon>
    </lineage>
</organism>
<evidence type="ECO:0000256" key="3">
    <source>
        <dbReference type="SAM" id="MobiDB-lite"/>
    </source>
</evidence>
<dbReference type="SMART" id="SM00066">
    <property type="entry name" value="GAL4"/>
    <property type="match status" value="1"/>
</dbReference>
<protein>
    <recommendedName>
        <fullName evidence="4">Zn(2)-C6 fungal-type domain-containing protein</fullName>
    </recommendedName>
</protein>
<evidence type="ECO:0000313" key="6">
    <source>
        <dbReference type="Proteomes" id="UP000053890"/>
    </source>
</evidence>
<dbReference type="AlphaFoldDB" id="A0A0P9EQ76"/>
<dbReference type="Gene3D" id="4.10.240.10">
    <property type="entry name" value="Zn(2)-C6 fungal-type DNA-binding domain"/>
    <property type="match status" value="1"/>
</dbReference>
<proteinExistence type="predicted"/>
<keyword evidence="6" id="KW-1185">Reference proteome</keyword>
<evidence type="ECO:0000259" key="4">
    <source>
        <dbReference type="PROSITE" id="PS50048"/>
    </source>
</evidence>
<reference evidence="5 6" key="1">
    <citation type="journal article" date="2015" name="Front. Microbiol.">
        <title>Genome sequence of the plant growth promoting endophytic yeast Rhodotorula graminis WP1.</title>
        <authorList>
            <person name="Firrincieli A."/>
            <person name="Otillar R."/>
            <person name="Salamov A."/>
            <person name="Schmutz J."/>
            <person name="Khan Z."/>
            <person name="Redman R.S."/>
            <person name="Fleck N.D."/>
            <person name="Lindquist E."/>
            <person name="Grigoriev I.V."/>
            <person name="Doty S.L."/>
        </authorList>
    </citation>
    <scope>NUCLEOTIDE SEQUENCE [LARGE SCALE GENOMIC DNA]</scope>
    <source>
        <strain evidence="5 6">WP1</strain>
    </source>
</reference>
<dbReference type="PROSITE" id="PS50048">
    <property type="entry name" value="ZN2_CY6_FUNGAL_2"/>
    <property type="match status" value="1"/>
</dbReference>
<dbReference type="InterPro" id="IPR050613">
    <property type="entry name" value="Sec_Metabolite_Reg"/>
</dbReference>
<accession>A0A0P9EQ76</accession>
<dbReference type="Pfam" id="PF00172">
    <property type="entry name" value="Zn_clus"/>
    <property type="match status" value="1"/>
</dbReference>
<dbReference type="InterPro" id="IPR036864">
    <property type="entry name" value="Zn2-C6_fun-type_DNA-bd_sf"/>
</dbReference>
<dbReference type="PANTHER" id="PTHR31001">
    <property type="entry name" value="UNCHARACTERIZED TRANSCRIPTIONAL REGULATORY PROTEIN"/>
    <property type="match status" value="1"/>
</dbReference>
<feature type="domain" description="Zn(2)-C6 fungal-type" evidence="4">
    <location>
        <begin position="23"/>
        <end position="52"/>
    </location>
</feature>
<dbReference type="SUPFAM" id="SSF57701">
    <property type="entry name" value="Zn2/Cys6 DNA-binding domain"/>
    <property type="match status" value="1"/>
</dbReference>
<name>A0A0P9EQ76_RHOGW</name>
<dbReference type="Proteomes" id="UP000053890">
    <property type="component" value="Unassembled WGS sequence"/>
</dbReference>
<evidence type="ECO:0000313" key="5">
    <source>
        <dbReference type="EMBL" id="KPV71671.1"/>
    </source>
</evidence>
<feature type="region of interest" description="Disordered" evidence="3">
    <location>
        <begin position="103"/>
        <end position="124"/>
    </location>
</feature>
<dbReference type="GO" id="GO:0008270">
    <property type="term" value="F:zinc ion binding"/>
    <property type="evidence" value="ECO:0007669"/>
    <property type="project" value="InterPro"/>
</dbReference>
<evidence type="ECO:0000256" key="1">
    <source>
        <dbReference type="ARBA" id="ARBA00004123"/>
    </source>
</evidence>
<dbReference type="GO" id="GO:0005634">
    <property type="term" value="C:nucleus"/>
    <property type="evidence" value="ECO:0007669"/>
    <property type="project" value="UniProtKB-SubCell"/>
</dbReference>
<dbReference type="EMBL" id="KQ474092">
    <property type="protein sequence ID" value="KPV71671.1"/>
    <property type="molecule type" value="Genomic_DNA"/>
</dbReference>
<dbReference type="STRING" id="578459.A0A0P9EQ76"/>
<comment type="subcellular location">
    <subcellularLocation>
        <location evidence="1">Nucleus</location>
    </subcellularLocation>
</comment>
<sequence length="357" mass="37460">MPKVQGVLRKSGARDNRNVRHQSCEGCRRRKMKCSRTMPCIACEVRGQNCVWLDSKPTHGLLQPSLHETQAEIVRLEKVIKQLQALVAEKDGCPLPLPDDLVPPTPPHALDALPQGSPPSDPQQDFDLAAAVAHFGGASSLTSAPSWVPSSWTRVDDGSAPSPSLPLEALPWARTHVDEPRQLYDSTVSYATLLANPVPALHGPLPGAAAAAASATTVIGAGSSPTITSPSSWAMAHERATTWPSPSSSRRGDFVVDSAFAPRSSSSSFSPHPALSSATLSYSHLAPLPLSPAPVSPPHRLPGRETISAMVHGVRVQAPPAAADALGLSIESTQGAGGSMRKMDALAWSLVMGSLAQ</sequence>